<keyword evidence="3" id="KW-1185">Reference proteome</keyword>
<proteinExistence type="predicted"/>
<sequence>MDRERGFSFKLLVPPRVSHGQVSAVRPQEVIDNRADFLTPMQQGFTKCFNKEQQHVSNKSILGPTKPKRQDCVKMKVVSPMEKENDNNGQLYTKLFDEVEKIKFWKVKTDSDSVEKERRLYENKRTIETQRKAIQELQFSNESLSIKLEEQISENDELRNRNNATRNLCNILKDTFERSVEKMHLFECEREEIQHLILEYQDTLQKQIEAFEALHFKAEANNEELLKAKEVLMRVEDLKNKFQQECNMKEKEVEGLQTKLKDNDNKLNNISLDLQETKVQCRMLQEEIDQKSDLLKSSSAECDSLCQKLQEAEQRCRETEQAMAALVEKNEEAAGIIQRKDLNLQELSKDKTQLTETLEQIQLTADELKKSLAAETQKAHELEDRVTTNLAELEKTKNDLGEMRKLSAKKEEQISSLMEQLDVKTESMKALNSEMIVFSGRAEELTSDLLNKTEEAQQLKEACDNAEKGLDELKAKFTLAQVHVDELQTHLTNEKRKMRKRLQRCFSYKERSHCSDVHMKNFCLTLMSCSL</sequence>
<accession>A0A8C6T7J3</accession>
<dbReference type="InterPro" id="IPR008827">
    <property type="entry name" value="SYCP1"/>
</dbReference>
<dbReference type="Proteomes" id="UP000694523">
    <property type="component" value="Unplaced"/>
</dbReference>
<dbReference type="Pfam" id="PF05483">
    <property type="entry name" value="SCP-1"/>
    <property type="match status" value="1"/>
</dbReference>
<dbReference type="GO" id="GO:0000711">
    <property type="term" value="P:meiotic DNA repair synthesis"/>
    <property type="evidence" value="ECO:0007669"/>
    <property type="project" value="TreeGrafter"/>
</dbReference>
<reference evidence="2" key="1">
    <citation type="submission" date="2025-08" db="UniProtKB">
        <authorList>
            <consortium name="Ensembl"/>
        </authorList>
    </citation>
    <scope>IDENTIFICATION</scope>
</reference>
<dbReference type="Gene3D" id="1.10.287.1490">
    <property type="match status" value="1"/>
</dbReference>
<dbReference type="PANTHER" id="PTHR46918">
    <property type="entry name" value="SYNAPTONEMAL COMPLEX PROTEIN 1"/>
    <property type="match status" value="1"/>
</dbReference>
<feature type="coiled-coil region" evidence="1">
    <location>
        <begin position="141"/>
        <end position="175"/>
    </location>
</feature>
<keyword evidence="1" id="KW-0175">Coiled coil</keyword>
<organism evidence="2 3">
    <name type="scientific">Neogobius melanostomus</name>
    <name type="common">round goby</name>
    <dbReference type="NCBI Taxonomy" id="47308"/>
    <lineage>
        <taxon>Eukaryota</taxon>
        <taxon>Metazoa</taxon>
        <taxon>Chordata</taxon>
        <taxon>Craniata</taxon>
        <taxon>Vertebrata</taxon>
        <taxon>Euteleostomi</taxon>
        <taxon>Actinopterygii</taxon>
        <taxon>Neopterygii</taxon>
        <taxon>Teleostei</taxon>
        <taxon>Neoteleostei</taxon>
        <taxon>Acanthomorphata</taxon>
        <taxon>Gobiaria</taxon>
        <taxon>Gobiiformes</taxon>
        <taxon>Gobioidei</taxon>
        <taxon>Gobiidae</taxon>
        <taxon>Benthophilinae</taxon>
        <taxon>Neogobiini</taxon>
        <taxon>Neogobius</taxon>
    </lineage>
</organism>
<dbReference type="GO" id="GO:0051878">
    <property type="term" value="P:lateral element assembly"/>
    <property type="evidence" value="ECO:0007669"/>
    <property type="project" value="TreeGrafter"/>
</dbReference>
<dbReference type="GO" id="GO:0003690">
    <property type="term" value="F:double-stranded DNA binding"/>
    <property type="evidence" value="ECO:0007669"/>
    <property type="project" value="TreeGrafter"/>
</dbReference>
<evidence type="ECO:0000313" key="3">
    <source>
        <dbReference type="Proteomes" id="UP000694523"/>
    </source>
</evidence>
<dbReference type="PANTHER" id="PTHR46918:SF1">
    <property type="entry name" value="SYNAPTONEMAL COMPLEX PROTEIN 1"/>
    <property type="match status" value="1"/>
</dbReference>
<dbReference type="GO" id="GO:0000802">
    <property type="term" value="C:transverse filament"/>
    <property type="evidence" value="ECO:0007669"/>
    <property type="project" value="TreeGrafter"/>
</dbReference>
<evidence type="ECO:0000313" key="2">
    <source>
        <dbReference type="Ensembl" id="ENSNMLP00000016961.1"/>
    </source>
</evidence>
<dbReference type="GO" id="GO:0000801">
    <property type="term" value="C:central element"/>
    <property type="evidence" value="ECO:0007669"/>
    <property type="project" value="TreeGrafter"/>
</dbReference>
<evidence type="ECO:0008006" key="4">
    <source>
        <dbReference type="Google" id="ProtNLM"/>
    </source>
</evidence>
<evidence type="ECO:0000256" key="1">
    <source>
        <dbReference type="SAM" id="Coils"/>
    </source>
</evidence>
<name>A0A8C6T7J3_9GOBI</name>
<dbReference type="AlphaFoldDB" id="A0A8C6T7J3"/>
<protein>
    <recommendedName>
        <fullName evidence="4">Synaptonemal complex protein 1</fullName>
    </recommendedName>
</protein>
<dbReference type="GO" id="GO:0051026">
    <property type="term" value="P:chiasma assembly"/>
    <property type="evidence" value="ECO:0007669"/>
    <property type="project" value="TreeGrafter"/>
</dbReference>
<dbReference type="GO" id="GO:0001673">
    <property type="term" value="C:male germ cell nucleus"/>
    <property type="evidence" value="ECO:0007669"/>
    <property type="project" value="TreeGrafter"/>
</dbReference>
<dbReference type="Ensembl" id="ENSNMLT00000019080.1">
    <property type="protein sequence ID" value="ENSNMLP00000016961.1"/>
    <property type="gene ID" value="ENSNMLG00000011210.1"/>
</dbReference>
<feature type="coiled-coil region" evidence="1">
    <location>
        <begin position="221"/>
        <end position="476"/>
    </location>
</feature>
<reference evidence="2" key="2">
    <citation type="submission" date="2025-09" db="UniProtKB">
        <authorList>
            <consortium name="Ensembl"/>
        </authorList>
    </citation>
    <scope>IDENTIFICATION</scope>
</reference>